<dbReference type="RefSeq" id="WP_014444629.1">
    <property type="nucleotide sequence ID" value="NC_017093.1"/>
</dbReference>
<dbReference type="KEGG" id="ams:AMIS_45150"/>
<dbReference type="AlphaFoldDB" id="I0H9P8"/>
<evidence type="ECO:0000313" key="1">
    <source>
        <dbReference type="EMBL" id="BAL89735.1"/>
    </source>
</evidence>
<dbReference type="OrthoDB" id="3697798at2"/>
<reference evidence="1 2" key="1">
    <citation type="submission" date="2012-02" db="EMBL/GenBank/DDBJ databases">
        <title>Complete genome sequence of Actinoplanes missouriensis 431 (= NBRC 102363).</title>
        <authorList>
            <person name="Ohnishi Y."/>
            <person name="Ishikawa J."/>
            <person name="Sekine M."/>
            <person name="Hosoyama A."/>
            <person name="Harada T."/>
            <person name="Narita H."/>
            <person name="Hata T."/>
            <person name="Konno Y."/>
            <person name="Tutikane K."/>
            <person name="Fujita N."/>
            <person name="Horinouchi S."/>
            <person name="Hayakawa M."/>
        </authorList>
    </citation>
    <scope>NUCLEOTIDE SEQUENCE [LARGE SCALE GENOMIC DNA]</scope>
    <source>
        <strain evidence="2">ATCC 14538 / DSM 43046 / CBS 188.64 / JCM 3121 / NBRC 102363 / NCIMB 12654 / NRRL B-3342 / UNCC 431</strain>
    </source>
</reference>
<protein>
    <submittedName>
        <fullName evidence="1">Uncharacterized protein</fullName>
    </submittedName>
</protein>
<sequence length="127" mass="14943">MPFRPPLSHAEPDPRFDPYRERAGVLADQGEPFGVLYLRFDTCWSQRGGHLWWRRWSEPREQVTGYFALHYGGFDDFVEDADTFVEELDDWDRGLFPYRGLILTVKWLDDEGSRRARSDTFGLDASH</sequence>
<name>I0H9P8_ACTM4</name>
<keyword evidence="2" id="KW-1185">Reference proteome</keyword>
<proteinExistence type="predicted"/>
<organism evidence="1 2">
    <name type="scientific">Actinoplanes missouriensis (strain ATCC 14538 / DSM 43046 / CBS 188.64 / JCM 3121 / NBRC 102363 / NCIMB 12654 / NRRL B-3342 / UNCC 431)</name>
    <dbReference type="NCBI Taxonomy" id="512565"/>
    <lineage>
        <taxon>Bacteria</taxon>
        <taxon>Bacillati</taxon>
        <taxon>Actinomycetota</taxon>
        <taxon>Actinomycetes</taxon>
        <taxon>Micromonosporales</taxon>
        <taxon>Micromonosporaceae</taxon>
        <taxon>Actinoplanes</taxon>
    </lineage>
</organism>
<dbReference type="EMBL" id="AP012319">
    <property type="protein sequence ID" value="BAL89735.1"/>
    <property type="molecule type" value="Genomic_DNA"/>
</dbReference>
<evidence type="ECO:0000313" key="2">
    <source>
        <dbReference type="Proteomes" id="UP000007882"/>
    </source>
</evidence>
<accession>I0H9P8</accession>
<dbReference type="PATRIC" id="fig|512565.3.peg.4499"/>
<gene>
    <name evidence="1" type="ordered locus">AMIS_45150</name>
</gene>
<dbReference type="HOGENOM" id="CLU_160594_0_0_11"/>
<dbReference type="Proteomes" id="UP000007882">
    <property type="component" value="Chromosome"/>
</dbReference>
<dbReference type="STRING" id="512565.AMIS_45150"/>